<proteinExistence type="predicted"/>
<keyword evidence="1" id="KW-0812">Transmembrane</keyword>
<dbReference type="Pfam" id="PF07452">
    <property type="entry name" value="CHRD"/>
    <property type="match status" value="1"/>
</dbReference>
<keyword evidence="1" id="KW-0472">Membrane</keyword>
<evidence type="ECO:0000256" key="1">
    <source>
        <dbReference type="SAM" id="Phobius"/>
    </source>
</evidence>
<sequence length="206" mass="23201">MKRIASSKKINYIAVIIFFAVLLIVIYFLYSSFVKPEFYYNNMEFKNYSASSPYADVTFRGNDRIMYVNVKYKNLSNVSAIHIHADNNGSPGPILAWLGTTEDWQRGVKQTTKNSNAPCCSKNNPKCLLASPDHIGTPYLSTLMENSEKTFVFRNDSKSPGKCPWIKHGAMLVVHGFNFQQNINGKLTSGKPGLDIILKSVFNVQQ</sequence>
<evidence type="ECO:0000313" key="3">
    <source>
        <dbReference type="EMBL" id="QHS88907.1"/>
    </source>
</evidence>
<dbReference type="EMBL" id="MN739103">
    <property type="protein sequence ID" value="QHS88907.1"/>
    <property type="molecule type" value="Genomic_DNA"/>
</dbReference>
<protein>
    <recommendedName>
        <fullName evidence="2">CHRD domain-containing protein</fullName>
    </recommendedName>
</protein>
<dbReference type="InterPro" id="IPR010895">
    <property type="entry name" value="CHRD"/>
</dbReference>
<organism evidence="3">
    <name type="scientific">viral metagenome</name>
    <dbReference type="NCBI Taxonomy" id="1070528"/>
    <lineage>
        <taxon>unclassified sequences</taxon>
        <taxon>metagenomes</taxon>
        <taxon>organismal metagenomes</taxon>
    </lineage>
</organism>
<reference evidence="3" key="1">
    <citation type="journal article" date="2020" name="Nature">
        <title>Giant virus diversity and host interactions through global metagenomics.</title>
        <authorList>
            <person name="Schulz F."/>
            <person name="Roux S."/>
            <person name="Paez-Espino D."/>
            <person name="Jungbluth S."/>
            <person name="Walsh D.A."/>
            <person name="Denef V.J."/>
            <person name="McMahon K.D."/>
            <person name="Konstantinidis K.T."/>
            <person name="Eloe-Fadrosh E.A."/>
            <person name="Kyrpides N.C."/>
            <person name="Woyke T."/>
        </authorList>
    </citation>
    <scope>NUCLEOTIDE SEQUENCE</scope>
    <source>
        <strain evidence="3">GVMAG-M-3300010158-59</strain>
    </source>
</reference>
<accession>A0A6C0B9I6</accession>
<dbReference type="AlphaFoldDB" id="A0A6C0B9I6"/>
<feature type="domain" description="CHRD" evidence="2">
    <location>
        <begin position="54"/>
        <end position="111"/>
    </location>
</feature>
<evidence type="ECO:0000259" key="2">
    <source>
        <dbReference type="Pfam" id="PF07452"/>
    </source>
</evidence>
<feature type="transmembrane region" description="Helical" evidence="1">
    <location>
        <begin position="12"/>
        <end position="30"/>
    </location>
</feature>
<name>A0A6C0B9I6_9ZZZZ</name>
<keyword evidence="1" id="KW-1133">Transmembrane helix</keyword>